<name>A0A168E418_CORFA</name>
<feature type="compositionally biased region" description="Polar residues" evidence="1">
    <location>
        <begin position="18"/>
        <end position="27"/>
    </location>
</feature>
<proteinExistence type="predicted"/>
<dbReference type="RefSeq" id="XP_018708306.1">
    <property type="nucleotide sequence ID" value="XM_018843856.1"/>
</dbReference>
<gene>
    <name evidence="2" type="ORF">ISF_00249</name>
</gene>
<protein>
    <submittedName>
        <fullName evidence="2">Uncharacterized protein</fullName>
    </submittedName>
</protein>
<evidence type="ECO:0000313" key="3">
    <source>
        <dbReference type="Proteomes" id="UP000076744"/>
    </source>
</evidence>
<dbReference type="AlphaFoldDB" id="A0A168E418"/>
<evidence type="ECO:0000313" key="2">
    <source>
        <dbReference type="EMBL" id="OAA73348.1"/>
    </source>
</evidence>
<sequence>MKSQTSIFGIREVPRSKGNMSIPSEATSAGDPTDRYSVVDWGTAWSAGFDLNALEDSEWLYAAMKREERLLRRRRDPVALDLGGGWQYGRREARRDNVVYGFVYEMYGANGE</sequence>
<evidence type="ECO:0000256" key="1">
    <source>
        <dbReference type="SAM" id="MobiDB-lite"/>
    </source>
</evidence>
<accession>A0A168E418</accession>
<reference evidence="2 3" key="1">
    <citation type="journal article" date="2016" name="Genome Biol. Evol.">
        <title>Divergent and convergent evolution of fungal pathogenicity.</title>
        <authorList>
            <person name="Shang Y."/>
            <person name="Xiao G."/>
            <person name="Zheng P."/>
            <person name="Cen K."/>
            <person name="Zhan S."/>
            <person name="Wang C."/>
        </authorList>
    </citation>
    <scope>NUCLEOTIDE SEQUENCE [LARGE SCALE GENOMIC DNA]</scope>
    <source>
        <strain evidence="2 3">ARSEF 2679</strain>
    </source>
</reference>
<dbReference type="EMBL" id="AZHB01000001">
    <property type="protein sequence ID" value="OAA73348.1"/>
    <property type="molecule type" value="Genomic_DNA"/>
</dbReference>
<dbReference type="Proteomes" id="UP000076744">
    <property type="component" value="Unassembled WGS sequence"/>
</dbReference>
<keyword evidence="3" id="KW-1185">Reference proteome</keyword>
<feature type="region of interest" description="Disordered" evidence="1">
    <location>
        <begin position="1"/>
        <end position="33"/>
    </location>
</feature>
<dbReference type="GeneID" id="30016541"/>
<comment type="caution">
    <text evidence="2">The sequence shown here is derived from an EMBL/GenBank/DDBJ whole genome shotgun (WGS) entry which is preliminary data.</text>
</comment>
<organism evidence="2 3">
    <name type="scientific">Cordyceps fumosorosea (strain ARSEF 2679)</name>
    <name type="common">Isaria fumosorosea</name>
    <dbReference type="NCBI Taxonomy" id="1081104"/>
    <lineage>
        <taxon>Eukaryota</taxon>
        <taxon>Fungi</taxon>
        <taxon>Dikarya</taxon>
        <taxon>Ascomycota</taxon>
        <taxon>Pezizomycotina</taxon>
        <taxon>Sordariomycetes</taxon>
        <taxon>Hypocreomycetidae</taxon>
        <taxon>Hypocreales</taxon>
        <taxon>Cordycipitaceae</taxon>
        <taxon>Cordyceps</taxon>
    </lineage>
</organism>